<evidence type="ECO:0000313" key="2">
    <source>
        <dbReference type="EMBL" id="KAK3754694.1"/>
    </source>
</evidence>
<organism evidence="2 3">
    <name type="scientific">Elysia crispata</name>
    <name type="common">lettuce slug</name>
    <dbReference type="NCBI Taxonomy" id="231223"/>
    <lineage>
        <taxon>Eukaryota</taxon>
        <taxon>Metazoa</taxon>
        <taxon>Spiralia</taxon>
        <taxon>Lophotrochozoa</taxon>
        <taxon>Mollusca</taxon>
        <taxon>Gastropoda</taxon>
        <taxon>Heterobranchia</taxon>
        <taxon>Euthyneura</taxon>
        <taxon>Panpulmonata</taxon>
        <taxon>Sacoglossa</taxon>
        <taxon>Placobranchoidea</taxon>
        <taxon>Plakobranchidae</taxon>
        <taxon>Elysia</taxon>
    </lineage>
</organism>
<dbReference type="Proteomes" id="UP001283361">
    <property type="component" value="Unassembled WGS sequence"/>
</dbReference>
<dbReference type="EMBL" id="JAWDGP010005645">
    <property type="protein sequence ID" value="KAK3754694.1"/>
    <property type="molecule type" value="Genomic_DNA"/>
</dbReference>
<gene>
    <name evidence="2" type="ORF">RRG08_053164</name>
</gene>
<evidence type="ECO:0000256" key="1">
    <source>
        <dbReference type="SAM" id="Phobius"/>
    </source>
</evidence>
<name>A0AAE0YRD6_9GAST</name>
<keyword evidence="1" id="KW-1133">Transmembrane helix</keyword>
<dbReference type="AlphaFoldDB" id="A0AAE0YRD6"/>
<sequence>MHRLLSPAPDARSAETGVYVSYSCVIVATFTPILSLGKPRQVSASLDLPLGDALDYFGLRGAHPQTTRELSSADSR</sequence>
<comment type="caution">
    <text evidence="2">The sequence shown here is derived from an EMBL/GenBank/DDBJ whole genome shotgun (WGS) entry which is preliminary data.</text>
</comment>
<accession>A0AAE0YRD6</accession>
<keyword evidence="3" id="KW-1185">Reference proteome</keyword>
<keyword evidence="1" id="KW-0812">Transmembrane</keyword>
<reference evidence="2" key="1">
    <citation type="journal article" date="2023" name="G3 (Bethesda)">
        <title>A reference genome for the long-term kleptoplast-retaining sea slug Elysia crispata morphotype clarki.</title>
        <authorList>
            <person name="Eastman K.E."/>
            <person name="Pendleton A.L."/>
            <person name="Shaikh M.A."/>
            <person name="Suttiyut T."/>
            <person name="Ogas R."/>
            <person name="Tomko P."/>
            <person name="Gavelis G."/>
            <person name="Widhalm J.R."/>
            <person name="Wisecaver J.H."/>
        </authorList>
    </citation>
    <scope>NUCLEOTIDE SEQUENCE</scope>
    <source>
        <strain evidence="2">ECLA1</strain>
    </source>
</reference>
<feature type="transmembrane region" description="Helical" evidence="1">
    <location>
        <begin position="20"/>
        <end position="37"/>
    </location>
</feature>
<evidence type="ECO:0000313" key="3">
    <source>
        <dbReference type="Proteomes" id="UP001283361"/>
    </source>
</evidence>
<proteinExistence type="predicted"/>
<protein>
    <submittedName>
        <fullName evidence="2">Uncharacterized protein</fullName>
    </submittedName>
</protein>
<keyword evidence="1" id="KW-0472">Membrane</keyword>